<evidence type="ECO:0000259" key="18">
    <source>
        <dbReference type="PROSITE" id="PS50109"/>
    </source>
</evidence>
<evidence type="ECO:0000256" key="6">
    <source>
        <dbReference type="ARBA" id="ARBA00022485"/>
    </source>
</evidence>
<keyword evidence="9" id="KW-0479">Metal-binding</keyword>
<evidence type="ECO:0000256" key="11">
    <source>
        <dbReference type="ARBA" id="ARBA00023004"/>
    </source>
</evidence>
<keyword evidence="17" id="KW-0732">Signal</keyword>
<feature type="chain" id="PRO_5045604178" description="Oxygen sensor histidine kinase NreB" evidence="17">
    <location>
        <begin position="25"/>
        <end position="312"/>
    </location>
</feature>
<dbReference type="GO" id="GO:0016301">
    <property type="term" value="F:kinase activity"/>
    <property type="evidence" value="ECO:0007669"/>
    <property type="project" value="UniProtKB-KW"/>
</dbReference>
<keyword evidence="7" id="KW-0963">Cytoplasm</keyword>
<dbReference type="RefSeq" id="WP_273669452.1">
    <property type="nucleotide sequence ID" value="NZ_JAQQXR010000001.1"/>
</dbReference>
<evidence type="ECO:0000256" key="8">
    <source>
        <dbReference type="ARBA" id="ARBA00022679"/>
    </source>
</evidence>
<evidence type="ECO:0000256" key="12">
    <source>
        <dbReference type="ARBA" id="ARBA00023012"/>
    </source>
</evidence>
<evidence type="ECO:0000256" key="14">
    <source>
        <dbReference type="ARBA" id="ARBA00024827"/>
    </source>
</evidence>
<dbReference type="Pfam" id="PF07730">
    <property type="entry name" value="HisKA_3"/>
    <property type="match status" value="1"/>
</dbReference>
<evidence type="ECO:0000256" key="5">
    <source>
        <dbReference type="ARBA" id="ARBA00017322"/>
    </source>
</evidence>
<evidence type="ECO:0000256" key="17">
    <source>
        <dbReference type="SAM" id="SignalP"/>
    </source>
</evidence>
<keyword evidence="16" id="KW-1133">Transmembrane helix</keyword>
<comment type="cofactor">
    <cofactor evidence="2">
        <name>[4Fe-4S] cluster</name>
        <dbReference type="ChEBI" id="CHEBI:49883"/>
    </cofactor>
</comment>
<dbReference type="Proteomes" id="UP001221208">
    <property type="component" value="Unassembled WGS sequence"/>
</dbReference>
<sequence>MKFTPQRLVLAACVGCSGALTASAEPTVLGDTLWQQPGALDLPAVTALLALGVAAALWRRRRRGDTVASLRRDVARQRMLRVSAERALLDTQTSLCKLAALQDAIKENERRRIGRDIHDDLGQNLLAIKIDIALLRRSCAALHPQLHQKLGVVAENIELTIQSLRCIINDLRPTALEAGLKVAVERQLSEFSRISGIGCELDADGGALDGAANAELDTMVLRVLQESLSNVARHAKASAVQIGLHRNAAALTMTVRDNGVGMPSEHTPCGCGLLGIKDRVAAAGGRFAIDSRPGQGTALSLSIPLALALPAC</sequence>
<comment type="caution">
    <text evidence="19">The sequence shown here is derived from an EMBL/GenBank/DDBJ whole genome shotgun (WGS) entry which is preliminary data.</text>
</comment>
<dbReference type="InterPro" id="IPR004358">
    <property type="entry name" value="Sig_transdc_His_kin-like_C"/>
</dbReference>
<dbReference type="Pfam" id="PF02518">
    <property type="entry name" value="HATPase_c"/>
    <property type="match status" value="1"/>
</dbReference>
<dbReference type="PRINTS" id="PR00344">
    <property type="entry name" value="BCTRLSENSOR"/>
</dbReference>
<evidence type="ECO:0000256" key="16">
    <source>
        <dbReference type="SAM" id="Phobius"/>
    </source>
</evidence>
<evidence type="ECO:0000313" key="19">
    <source>
        <dbReference type="EMBL" id="MDC8756810.1"/>
    </source>
</evidence>
<evidence type="ECO:0000256" key="9">
    <source>
        <dbReference type="ARBA" id="ARBA00022723"/>
    </source>
</evidence>
<evidence type="ECO:0000256" key="2">
    <source>
        <dbReference type="ARBA" id="ARBA00001966"/>
    </source>
</evidence>
<feature type="domain" description="Histidine kinase" evidence="18">
    <location>
        <begin position="116"/>
        <end position="307"/>
    </location>
</feature>
<dbReference type="SUPFAM" id="SSF55874">
    <property type="entry name" value="ATPase domain of HSP90 chaperone/DNA topoisomerase II/histidine kinase"/>
    <property type="match status" value="1"/>
</dbReference>
<accession>A0ABT5JWL1</accession>
<dbReference type="InterPro" id="IPR011712">
    <property type="entry name" value="Sig_transdc_His_kin_sub3_dim/P"/>
</dbReference>
<dbReference type="InterPro" id="IPR003594">
    <property type="entry name" value="HATPase_dom"/>
</dbReference>
<name>A0ABT5JWL1_9BURK</name>
<dbReference type="EMBL" id="JAQQXR010000001">
    <property type="protein sequence ID" value="MDC8756810.1"/>
    <property type="molecule type" value="Genomic_DNA"/>
</dbReference>
<keyword evidence="16" id="KW-0812">Transmembrane</keyword>
<dbReference type="EC" id="2.7.13.3" evidence="4"/>
<evidence type="ECO:0000256" key="7">
    <source>
        <dbReference type="ARBA" id="ARBA00022490"/>
    </source>
</evidence>
<keyword evidence="13" id="KW-0411">Iron-sulfur</keyword>
<comment type="subcellular location">
    <subcellularLocation>
        <location evidence="3">Cytoplasm</location>
    </subcellularLocation>
</comment>
<keyword evidence="11" id="KW-0408">Iron</keyword>
<evidence type="ECO:0000256" key="15">
    <source>
        <dbReference type="ARBA" id="ARBA00030800"/>
    </source>
</evidence>
<evidence type="ECO:0000313" key="20">
    <source>
        <dbReference type="Proteomes" id="UP001221208"/>
    </source>
</evidence>
<comment type="catalytic activity">
    <reaction evidence="1">
        <text>ATP + protein L-histidine = ADP + protein N-phospho-L-histidine.</text>
        <dbReference type="EC" id="2.7.13.3"/>
    </reaction>
</comment>
<evidence type="ECO:0000256" key="1">
    <source>
        <dbReference type="ARBA" id="ARBA00000085"/>
    </source>
</evidence>
<gene>
    <name evidence="19" type="ORF">OIK44_04320</name>
</gene>
<reference evidence="19 20" key="1">
    <citation type="submission" date="2022-10" db="EMBL/GenBank/DDBJ databases">
        <title>Janthinobacterium sp. hw3 Genome sequencing.</title>
        <authorList>
            <person name="Park S."/>
        </authorList>
    </citation>
    <scope>NUCLEOTIDE SEQUENCE [LARGE SCALE GENOMIC DNA]</scope>
    <source>
        <strain evidence="20">hw3</strain>
    </source>
</reference>
<feature type="signal peptide" evidence="17">
    <location>
        <begin position="1"/>
        <end position="24"/>
    </location>
</feature>
<keyword evidence="6" id="KW-0004">4Fe-4S</keyword>
<keyword evidence="10 19" id="KW-0418">Kinase</keyword>
<protein>
    <recommendedName>
        <fullName evidence="5">Oxygen sensor histidine kinase NreB</fullName>
        <ecNumber evidence="4">2.7.13.3</ecNumber>
    </recommendedName>
    <alternativeName>
        <fullName evidence="15">Nitrogen regulation protein B</fullName>
    </alternativeName>
</protein>
<feature type="transmembrane region" description="Helical" evidence="16">
    <location>
        <begin position="40"/>
        <end position="58"/>
    </location>
</feature>
<proteinExistence type="predicted"/>
<keyword evidence="20" id="KW-1185">Reference proteome</keyword>
<keyword evidence="12" id="KW-0902">Two-component regulatory system</keyword>
<dbReference type="SMART" id="SM00387">
    <property type="entry name" value="HATPase_c"/>
    <property type="match status" value="1"/>
</dbReference>
<dbReference type="InterPro" id="IPR050482">
    <property type="entry name" value="Sensor_HK_TwoCompSys"/>
</dbReference>
<dbReference type="CDD" id="cd16917">
    <property type="entry name" value="HATPase_UhpB-NarQ-NarX-like"/>
    <property type="match status" value="1"/>
</dbReference>
<dbReference type="Gene3D" id="1.20.5.1930">
    <property type="match status" value="1"/>
</dbReference>
<organism evidence="19 20">
    <name type="scientific">Janthinobacterium fluminis</name>
    <dbReference type="NCBI Taxonomy" id="2987524"/>
    <lineage>
        <taxon>Bacteria</taxon>
        <taxon>Pseudomonadati</taxon>
        <taxon>Pseudomonadota</taxon>
        <taxon>Betaproteobacteria</taxon>
        <taxon>Burkholderiales</taxon>
        <taxon>Oxalobacteraceae</taxon>
        <taxon>Janthinobacterium</taxon>
    </lineage>
</organism>
<dbReference type="Gene3D" id="3.30.565.10">
    <property type="entry name" value="Histidine kinase-like ATPase, C-terminal domain"/>
    <property type="match status" value="1"/>
</dbReference>
<evidence type="ECO:0000256" key="3">
    <source>
        <dbReference type="ARBA" id="ARBA00004496"/>
    </source>
</evidence>
<comment type="function">
    <text evidence="14">Member of the two-component regulatory system NreB/NreC involved in the control of dissimilatory nitrate/nitrite reduction in response to oxygen. NreB functions as a direct oxygen sensor histidine kinase which is autophosphorylated, in the absence of oxygen, probably at the conserved histidine residue, and transfers its phosphate group probably to a conserved aspartate residue of NreC. NreB/NreC activates the expression of the nitrate (narGHJI) and nitrite (nir) reductase operons, as well as the putative nitrate transporter gene narT.</text>
</comment>
<evidence type="ECO:0000256" key="10">
    <source>
        <dbReference type="ARBA" id="ARBA00022777"/>
    </source>
</evidence>
<dbReference type="PANTHER" id="PTHR24421">
    <property type="entry name" value="NITRATE/NITRITE SENSOR PROTEIN NARX-RELATED"/>
    <property type="match status" value="1"/>
</dbReference>
<evidence type="ECO:0000256" key="4">
    <source>
        <dbReference type="ARBA" id="ARBA00012438"/>
    </source>
</evidence>
<dbReference type="PROSITE" id="PS50109">
    <property type="entry name" value="HIS_KIN"/>
    <property type="match status" value="1"/>
</dbReference>
<dbReference type="InterPro" id="IPR005467">
    <property type="entry name" value="His_kinase_dom"/>
</dbReference>
<evidence type="ECO:0000256" key="13">
    <source>
        <dbReference type="ARBA" id="ARBA00023014"/>
    </source>
</evidence>
<dbReference type="InterPro" id="IPR036890">
    <property type="entry name" value="HATPase_C_sf"/>
</dbReference>
<keyword evidence="16" id="KW-0472">Membrane</keyword>
<keyword evidence="8" id="KW-0808">Transferase</keyword>